<organism evidence="5">
    <name type="scientific">Oryza glumipatula</name>
    <dbReference type="NCBI Taxonomy" id="40148"/>
    <lineage>
        <taxon>Eukaryota</taxon>
        <taxon>Viridiplantae</taxon>
        <taxon>Streptophyta</taxon>
        <taxon>Embryophyta</taxon>
        <taxon>Tracheophyta</taxon>
        <taxon>Spermatophyta</taxon>
        <taxon>Magnoliopsida</taxon>
        <taxon>Liliopsida</taxon>
        <taxon>Poales</taxon>
        <taxon>Poaceae</taxon>
        <taxon>BOP clade</taxon>
        <taxon>Oryzoideae</taxon>
        <taxon>Oryzeae</taxon>
        <taxon>Oryzinae</taxon>
        <taxon>Oryza</taxon>
    </lineage>
</organism>
<dbReference type="eggNOG" id="KOG1208">
    <property type="taxonomic scope" value="Eukaryota"/>
</dbReference>
<keyword evidence="6" id="KW-1185">Reference proteome</keyword>
<dbReference type="Proteomes" id="UP000026961">
    <property type="component" value="Chromosome 7"/>
</dbReference>
<dbReference type="GO" id="GO:0016020">
    <property type="term" value="C:membrane"/>
    <property type="evidence" value="ECO:0007669"/>
    <property type="project" value="TreeGrafter"/>
</dbReference>
<dbReference type="InterPro" id="IPR002347">
    <property type="entry name" value="SDR_fam"/>
</dbReference>
<evidence type="ECO:0000256" key="3">
    <source>
        <dbReference type="ARBA" id="ARBA00023002"/>
    </source>
</evidence>
<dbReference type="InterPro" id="IPR036291">
    <property type="entry name" value="NAD(P)-bd_dom_sf"/>
</dbReference>
<dbReference type="GO" id="GO:0016491">
    <property type="term" value="F:oxidoreductase activity"/>
    <property type="evidence" value="ECO:0007669"/>
    <property type="project" value="UniProtKB-KW"/>
</dbReference>
<reference evidence="5" key="1">
    <citation type="submission" date="2015-04" db="UniProtKB">
        <authorList>
            <consortium name="EnsemblPlants"/>
        </authorList>
    </citation>
    <scope>IDENTIFICATION</scope>
</reference>
<keyword evidence="2" id="KW-0521">NADP</keyword>
<feature type="compositionally biased region" description="Basic and acidic residues" evidence="4">
    <location>
        <begin position="32"/>
        <end position="43"/>
    </location>
</feature>
<dbReference type="AlphaFoldDB" id="A0A0E0APF6"/>
<dbReference type="SUPFAM" id="SSF51735">
    <property type="entry name" value="NAD(P)-binding Rossmann-fold domains"/>
    <property type="match status" value="1"/>
</dbReference>
<feature type="region of interest" description="Disordered" evidence="4">
    <location>
        <begin position="1"/>
        <end position="67"/>
    </location>
</feature>
<dbReference type="Pfam" id="PF00106">
    <property type="entry name" value="adh_short"/>
    <property type="match status" value="1"/>
</dbReference>
<evidence type="ECO:0000256" key="4">
    <source>
        <dbReference type="SAM" id="MobiDB-lite"/>
    </source>
</evidence>
<dbReference type="PANTHER" id="PTHR43490:SF73">
    <property type="entry name" value="OS07G0685800 PROTEIN"/>
    <property type="match status" value="1"/>
</dbReference>
<dbReference type="EnsemblPlants" id="OGLUM07G26760.1">
    <property type="protein sequence ID" value="OGLUM07G26760.1"/>
    <property type="gene ID" value="OGLUM07G26760"/>
</dbReference>
<accession>A0A0E0APF6</accession>
<protein>
    <submittedName>
        <fullName evidence="5">Uncharacterized protein</fullName>
    </submittedName>
</protein>
<dbReference type="PANTHER" id="PTHR43490">
    <property type="entry name" value="(+)-NEOMENTHOL DEHYDROGENASE"/>
    <property type="match status" value="1"/>
</dbReference>
<dbReference type="Gene3D" id="3.40.50.720">
    <property type="entry name" value="NAD(P)-binding Rossmann-like Domain"/>
    <property type="match status" value="1"/>
</dbReference>
<keyword evidence="3" id="KW-0560">Oxidoreductase</keyword>
<dbReference type="PRINTS" id="PR00081">
    <property type="entry name" value="GDHRDH"/>
</dbReference>
<proteinExistence type="inferred from homology"/>
<feature type="compositionally biased region" description="Basic residues" evidence="4">
    <location>
        <begin position="17"/>
        <end position="26"/>
    </location>
</feature>
<name>A0A0E0APF6_9ORYZ</name>
<sequence length="426" mass="47188">MWAQPPTKPGSAFRGEHGRRLRRRRQSSGGARSHDAGRRRDEIVPAVKIAGDSTRRPNATHPPNPATPSAAASLLFCRWAGGGTPAKYFKQNPAAGASSHAVIYPKLKPHPQGRVQRIAIFATRIRIATPSAAMQSSSTRHRLEAVNHDHETIPERLAVVTGGSRGIGLEVCRQLALQGVTVILTARDEKRGKDAVESLCHESNLSNIIFHQLDILDGNSRASLARYINSRFGKLDILLSGKAVNLIQSVIVQTYDEAVKCLNTNYYGLKWITEALLPLLKQSPSGARIVNTTSLRSELKRMPNEKLRDELRNIDIWDEARIEAMLNEFLLDLKNERLEEAGWPTMLPAYSMSKTVVNLYTRILAKRHPEMRINCVHPGFVNTEINWNTGIIPPEEGARGAVKAALLPQDGPTGCYFDQTELGEAW</sequence>
<evidence type="ECO:0000313" key="6">
    <source>
        <dbReference type="Proteomes" id="UP000026961"/>
    </source>
</evidence>
<dbReference type="STRING" id="40148.A0A0E0APF6"/>
<dbReference type="Gramene" id="OGLUM07G26760.1">
    <property type="protein sequence ID" value="OGLUM07G26760.1"/>
    <property type="gene ID" value="OGLUM07G26760"/>
</dbReference>
<evidence type="ECO:0000256" key="2">
    <source>
        <dbReference type="ARBA" id="ARBA00022857"/>
    </source>
</evidence>
<evidence type="ECO:0000256" key="1">
    <source>
        <dbReference type="ARBA" id="ARBA00006484"/>
    </source>
</evidence>
<reference evidence="5" key="2">
    <citation type="submission" date="2018-05" db="EMBL/GenBank/DDBJ databases">
        <title>OgluRS3 (Oryza glumaepatula Reference Sequence Version 3).</title>
        <authorList>
            <person name="Zhang J."/>
            <person name="Kudrna D."/>
            <person name="Lee S."/>
            <person name="Talag J."/>
            <person name="Welchert J."/>
            <person name="Wing R.A."/>
        </authorList>
    </citation>
    <scope>NUCLEOTIDE SEQUENCE [LARGE SCALE GENOMIC DNA]</scope>
</reference>
<evidence type="ECO:0000313" key="5">
    <source>
        <dbReference type="EnsemblPlants" id="OGLUM07G26760.1"/>
    </source>
</evidence>
<comment type="similarity">
    <text evidence="1">Belongs to the short-chain dehydrogenases/reductases (SDR) family.</text>
</comment>